<dbReference type="Pfam" id="PF09989">
    <property type="entry name" value="DUF2229"/>
    <property type="match status" value="1"/>
</dbReference>
<sequence length="188" mass="21400">MPLLSLLKRKTAERTRSHLRVGIPRALNLWSTHRFWIRFLKELGIPPGNIIFSSDTSEEQYREHGKGRIGMDSCYPVKCLAGHIGELLASRKVNVLLVPMIYSLPSFLKGHVIDNLSCTRVMMGPENIRAGFIREEDEFARAGVRYVAPFVSFAEPHLLPKQLYESLKDAFGVSYEEVERAVREGLED</sequence>
<dbReference type="Proteomes" id="UP000885792">
    <property type="component" value="Unassembled WGS sequence"/>
</dbReference>
<dbReference type="InterPro" id="IPR051805">
    <property type="entry name" value="Dehydratase_Activator_Redct"/>
</dbReference>
<name>A0A7C5L2Z7_AQUAO</name>
<proteinExistence type="predicted"/>
<gene>
    <name evidence="2" type="ORF">ENJ61_05690</name>
</gene>
<comment type="caution">
    <text evidence="2">The sequence shown here is derived from an EMBL/GenBank/DDBJ whole genome shotgun (WGS) entry which is preliminary data.</text>
</comment>
<dbReference type="PANTHER" id="PTHR32329:SF2">
    <property type="entry name" value="BIFUNCTIONAL PROTEIN [INCLUDES 2-HYDROXYACYL-COA DEHYDRATASE (N-TER) AND ITS ACTIVATOR DOMAIN (C_TERM)"/>
    <property type="match status" value="1"/>
</dbReference>
<organism evidence="2">
    <name type="scientific">Aquifex aeolicus</name>
    <dbReference type="NCBI Taxonomy" id="63363"/>
    <lineage>
        <taxon>Bacteria</taxon>
        <taxon>Pseudomonadati</taxon>
        <taxon>Aquificota</taxon>
        <taxon>Aquificia</taxon>
        <taxon>Aquificales</taxon>
        <taxon>Aquificaceae</taxon>
        <taxon>Aquifex</taxon>
    </lineage>
</organism>
<reference evidence="2" key="1">
    <citation type="journal article" date="2020" name="mSystems">
        <title>Genome- and Community-Level Interaction Insights into Carbon Utilization and Element Cycling Functions of Hydrothermarchaeota in Hydrothermal Sediment.</title>
        <authorList>
            <person name="Zhou Z."/>
            <person name="Liu Y."/>
            <person name="Xu W."/>
            <person name="Pan J."/>
            <person name="Luo Z.H."/>
            <person name="Li M."/>
        </authorList>
    </citation>
    <scope>NUCLEOTIDE SEQUENCE [LARGE SCALE GENOMIC DNA]</scope>
    <source>
        <strain evidence="2">HyVt-501</strain>
    </source>
</reference>
<dbReference type="EMBL" id="DRNB01000205">
    <property type="protein sequence ID" value="HHJ64384.1"/>
    <property type="molecule type" value="Genomic_DNA"/>
</dbReference>
<evidence type="ECO:0000259" key="1">
    <source>
        <dbReference type="Pfam" id="PF09989"/>
    </source>
</evidence>
<dbReference type="PANTHER" id="PTHR32329">
    <property type="entry name" value="BIFUNCTIONAL PROTEIN [INCLUDES 2-HYDROXYACYL-COA DEHYDRATASE (N-TER) AND ITS ACTIVATOR DOMAIN (C_TERM)-RELATED"/>
    <property type="match status" value="1"/>
</dbReference>
<evidence type="ECO:0000313" key="2">
    <source>
        <dbReference type="EMBL" id="HHJ64384.1"/>
    </source>
</evidence>
<feature type="non-terminal residue" evidence="2">
    <location>
        <position position="188"/>
    </location>
</feature>
<feature type="domain" description="DUF2229" evidence="1">
    <location>
        <begin position="20"/>
        <end position="187"/>
    </location>
</feature>
<protein>
    <submittedName>
        <fullName evidence="2">Activase</fullName>
    </submittedName>
</protein>
<dbReference type="InterPro" id="IPR018709">
    <property type="entry name" value="CoA_activase_DUF2229"/>
</dbReference>
<accession>A0A7C5L2Z7</accession>
<dbReference type="AlphaFoldDB" id="A0A7C5L2Z7"/>